<dbReference type="OrthoDB" id="6274823at2759"/>
<dbReference type="SMART" id="SM00320">
    <property type="entry name" value="WD40"/>
    <property type="match status" value="3"/>
</dbReference>
<feature type="region of interest" description="Disordered" evidence="4">
    <location>
        <begin position="399"/>
        <end position="419"/>
    </location>
</feature>
<dbReference type="Pfam" id="PF00400">
    <property type="entry name" value="WD40"/>
    <property type="match status" value="1"/>
</dbReference>
<dbReference type="EMBL" id="LWCA01000315">
    <property type="protein sequence ID" value="OAF69233.1"/>
    <property type="molecule type" value="Genomic_DNA"/>
</dbReference>
<sequence>MNVVIMQEDSGKKFKPCVFNGSSTDLPSSDITCVQFSPDSCLFSIGDMNGNVNIYHKSSENRGIDKAVEFSLYSSFKSHEPEFDFLKSSDISEQIVQLKWLRRHSPSYFVLTTNHKIIKLWKLTERNTMPQGLNFEDDEGKRRERPSKLVIPRYTPTDTFVEALPRKIYQNAHTYQIHSISTNYDNMCFLSSDELRINLWNLEVSDNSYNVVDIKPECLEDLSEVITSTTFHPNQSSIFTYTTSIGGLRLCDMRQKALCDTHYKSFQEEINVQPAKSFFSEIITNTSDVKFNQSGTLIAIRNYMTVKVWDTRGSQTEPLQVFPVHDQYRCQLCKLYENDCIFDRFELCWTHDDRYIVTGSYNGIYKLFDVKSNQEYAYEASTDILNTSDDSVANSDKFQEMETTKNGNSNSNGGGNQIENDSTKLSRIDSLMYNCEDFDKKLFHVSLHPNDNYSTETWILKFDNFVKQLIKCKVSDLIRDVYLVYNNVEIICKSCICVYLDKYEKCPICKIIVYKNENLRIDEKKQKLIYKIIPGIFTEEYTKRQNFDSDLNNEFFKKKKINVLLIRQKKIAPHPKKLAISKNKEIRYLQCAYDLTLGHLRQLLCRKLVRVTSPQNIILENNKLSDSVTLLEFGLFYNKFENNLLKICYQLKNEQMEEYDSSERDDSNLDDKNGNRDIKKMENLIQTLNKNEGTTNDMKCETNLKDKNEDNKKMESNLNVNKDVISSNDHNCIQNHTRNFIEKKEANDLKCFKNEANQTMEVNTSTELISVEKRSRRRRGKSLLTLPSKARKIMPKPSNMTSSTATDNLLDSKLVLPSLTYSSNNDNDIAPICGIINSKKLNNINAGIDSKSTNLYSIYTTVPNFIALNVSKSPLIGPSVLKQKLNFVNTPQNQTVPISTNLDSILPFLQPISTQNNLVTSSNSNKSVFEDINPNCIPIRKRQYNPT</sequence>
<accession>A0A177B6G3</accession>
<evidence type="ECO:0000313" key="6">
    <source>
        <dbReference type="Proteomes" id="UP000078046"/>
    </source>
</evidence>
<proteinExistence type="inferred from homology"/>
<dbReference type="Gene3D" id="2.130.10.10">
    <property type="entry name" value="YVTN repeat-like/Quinoprotein amine dehydrogenase"/>
    <property type="match status" value="2"/>
</dbReference>
<evidence type="ECO:0000256" key="3">
    <source>
        <dbReference type="ARBA" id="ARBA00022737"/>
    </source>
</evidence>
<evidence type="ECO:0000256" key="1">
    <source>
        <dbReference type="ARBA" id="ARBA00008259"/>
    </source>
</evidence>
<dbReference type="InterPro" id="IPR001680">
    <property type="entry name" value="WD40_rpt"/>
</dbReference>
<dbReference type="PRINTS" id="PR00600">
    <property type="entry name" value="PP2APR55"/>
</dbReference>
<dbReference type="InterPro" id="IPR000009">
    <property type="entry name" value="PP2A_PR55"/>
</dbReference>
<dbReference type="GO" id="GO:0019888">
    <property type="term" value="F:protein phosphatase regulator activity"/>
    <property type="evidence" value="ECO:0007669"/>
    <property type="project" value="InterPro"/>
</dbReference>
<dbReference type="AlphaFoldDB" id="A0A177B6G3"/>
<evidence type="ECO:0000256" key="2">
    <source>
        <dbReference type="ARBA" id="ARBA00022574"/>
    </source>
</evidence>
<keyword evidence="2" id="KW-0853">WD repeat</keyword>
<name>A0A177B6G3_9BILA</name>
<evidence type="ECO:0000256" key="4">
    <source>
        <dbReference type="SAM" id="MobiDB-lite"/>
    </source>
</evidence>
<protein>
    <recommendedName>
        <fullName evidence="7">Serine/threonine-protein phosphatase 2A 55 kDa regulatory subunit B</fullName>
    </recommendedName>
</protein>
<dbReference type="InterPro" id="IPR013083">
    <property type="entry name" value="Znf_RING/FYVE/PHD"/>
</dbReference>
<dbReference type="SUPFAM" id="SSF50978">
    <property type="entry name" value="WD40 repeat-like"/>
    <property type="match status" value="1"/>
</dbReference>
<evidence type="ECO:0000313" key="5">
    <source>
        <dbReference type="EMBL" id="OAF69233.1"/>
    </source>
</evidence>
<reference evidence="5 6" key="1">
    <citation type="submission" date="2016-04" db="EMBL/GenBank/DDBJ databases">
        <title>The genome of Intoshia linei affirms orthonectids as highly simplified spiralians.</title>
        <authorList>
            <person name="Mikhailov K.V."/>
            <person name="Slusarev G.S."/>
            <person name="Nikitin M.A."/>
            <person name="Logacheva M.D."/>
            <person name="Penin A."/>
            <person name="Aleoshin V."/>
            <person name="Panchin Y.V."/>
        </authorList>
    </citation>
    <scope>NUCLEOTIDE SEQUENCE [LARGE SCALE GENOMIC DNA]</scope>
    <source>
        <strain evidence="5">Intl2013</strain>
        <tissue evidence="5">Whole animal</tissue>
    </source>
</reference>
<dbReference type="InterPro" id="IPR036322">
    <property type="entry name" value="WD40_repeat_dom_sf"/>
</dbReference>
<comment type="caution">
    <text evidence="5">The sequence shown here is derived from an EMBL/GenBank/DDBJ whole genome shotgun (WGS) entry which is preliminary data.</text>
</comment>
<evidence type="ECO:0008006" key="7">
    <source>
        <dbReference type="Google" id="ProtNLM"/>
    </source>
</evidence>
<keyword evidence="3" id="KW-0677">Repeat</keyword>
<dbReference type="Gene3D" id="3.30.40.10">
    <property type="entry name" value="Zinc/RING finger domain, C3HC4 (zinc finger)"/>
    <property type="match status" value="1"/>
</dbReference>
<dbReference type="Gene3D" id="3.10.20.90">
    <property type="entry name" value="Phosphatidylinositol 3-kinase Catalytic Subunit, Chain A, domain 1"/>
    <property type="match status" value="1"/>
</dbReference>
<keyword evidence="6" id="KW-1185">Reference proteome</keyword>
<dbReference type="InterPro" id="IPR015943">
    <property type="entry name" value="WD40/YVTN_repeat-like_dom_sf"/>
</dbReference>
<organism evidence="5 6">
    <name type="scientific">Intoshia linei</name>
    <dbReference type="NCBI Taxonomy" id="1819745"/>
    <lineage>
        <taxon>Eukaryota</taxon>
        <taxon>Metazoa</taxon>
        <taxon>Spiralia</taxon>
        <taxon>Lophotrochozoa</taxon>
        <taxon>Mesozoa</taxon>
        <taxon>Orthonectida</taxon>
        <taxon>Rhopaluridae</taxon>
        <taxon>Intoshia</taxon>
    </lineage>
</organism>
<dbReference type="Proteomes" id="UP000078046">
    <property type="component" value="Unassembled WGS sequence"/>
</dbReference>
<gene>
    <name evidence="5" type="ORF">A3Q56_02991</name>
</gene>
<comment type="similarity">
    <text evidence="1">Belongs to the phosphatase 2A regulatory subunit B family.</text>
</comment>
<dbReference type="GO" id="GO:0000159">
    <property type="term" value="C:protein phosphatase type 2A complex"/>
    <property type="evidence" value="ECO:0007669"/>
    <property type="project" value="InterPro"/>
</dbReference>
<dbReference type="PANTHER" id="PTHR11871">
    <property type="entry name" value="PROTEIN PHOSPHATASE PP2A REGULATORY SUBUNIT B"/>
    <property type="match status" value="1"/>
</dbReference>